<dbReference type="AlphaFoldDB" id="A0AAW6RF47"/>
<sequence length="188" mass="19115">MISNGSSTVAGREVLNYTVTARGPLKDPAIAGGLPPALPKEQIAQIAALLPPSTRDQITAALPSLPNPVPISYTADSTLGLSADATLGTPVDGTLKQQVIANISVDGDEVALMPVLALDTTLDDESVTAAADTASSTSMLLSLISLWIPWALLLVGLALIVWGALRRKPAAPTAGETAPTDADSPVSS</sequence>
<protein>
    <submittedName>
        <fullName evidence="2">Porin PorA family protein</fullName>
    </submittedName>
</protein>
<gene>
    <name evidence="2" type="ORF">QBL07_20625</name>
</gene>
<accession>A0AAW6RF47</accession>
<proteinExistence type="predicted"/>
<organism evidence="2">
    <name type="scientific">Gordonia rubripertincta</name>
    <name type="common">Rhodococcus corallinus</name>
    <dbReference type="NCBI Taxonomy" id="36822"/>
    <lineage>
        <taxon>Bacteria</taxon>
        <taxon>Bacillati</taxon>
        <taxon>Actinomycetota</taxon>
        <taxon>Actinomycetes</taxon>
        <taxon>Mycobacteriales</taxon>
        <taxon>Gordoniaceae</taxon>
        <taxon>Gordonia</taxon>
    </lineage>
</organism>
<dbReference type="RefSeq" id="WP_005200061.1">
    <property type="nucleotide sequence ID" value="NZ_CP136136.1"/>
</dbReference>
<evidence type="ECO:0000256" key="1">
    <source>
        <dbReference type="SAM" id="Phobius"/>
    </source>
</evidence>
<dbReference type="InterPro" id="IPR021424">
    <property type="entry name" value="PorA"/>
</dbReference>
<keyword evidence="1" id="KW-1133">Transmembrane helix</keyword>
<evidence type="ECO:0000313" key="2">
    <source>
        <dbReference type="EMBL" id="MDG6783228.1"/>
    </source>
</evidence>
<reference evidence="2" key="1">
    <citation type="submission" date="2023-04" db="EMBL/GenBank/DDBJ databases">
        <title>Characterization and analysis of the complete genome of Gordonia rubripertincta 112, the degrader of aromatic and aliphatic compounds.</title>
        <authorList>
            <person name="Frantsuzova E."/>
            <person name="Bogun A."/>
            <person name="Delegan Y."/>
        </authorList>
    </citation>
    <scope>NUCLEOTIDE SEQUENCE</scope>
    <source>
        <strain evidence="2">112</strain>
    </source>
</reference>
<name>A0AAW6RF47_GORRU</name>
<dbReference type="Pfam" id="PF11271">
    <property type="entry name" value="PorA"/>
    <property type="match status" value="1"/>
</dbReference>
<feature type="transmembrane region" description="Helical" evidence="1">
    <location>
        <begin position="139"/>
        <end position="165"/>
    </location>
</feature>
<dbReference type="EMBL" id="JARUXG010000018">
    <property type="protein sequence ID" value="MDG6783228.1"/>
    <property type="molecule type" value="Genomic_DNA"/>
</dbReference>
<keyword evidence="1" id="KW-0472">Membrane</keyword>
<comment type="caution">
    <text evidence="2">The sequence shown here is derived from an EMBL/GenBank/DDBJ whole genome shotgun (WGS) entry which is preliminary data.</text>
</comment>
<keyword evidence="1" id="KW-0812">Transmembrane</keyword>